<feature type="transmembrane region" description="Helical" evidence="1">
    <location>
        <begin position="12"/>
        <end position="29"/>
    </location>
</feature>
<evidence type="ECO:0000313" key="2">
    <source>
        <dbReference type="EMBL" id="RSL32525.1"/>
    </source>
</evidence>
<dbReference type="AlphaFoldDB" id="A0A3R9RCV3"/>
<evidence type="ECO:0008006" key="4">
    <source>
        <dbReference type="Google" id="ProtNLM"/>
    </source>
</evidence>
<sequence>MEKKDTKWYKKWKLGVIVSGISAILVMFANRKTREKIVNGTKQTASTVNEASSFLSNNREEIIAKVKTTSNDLSELLKSATHDIQFITDKANHLKETSVNMKDRTLQAADEIKDLKDVDNDESISLNQTDNVKELPTNNNS</sequence>
<accession>A0A3R9RCV3</accession>
<proteinExistence type="predicted"/>
<keyword evidence="3" id="KW-1185">Reference proteome</keyword>
<keyword evidence="1" id="KW-0812">Transmembrane</keyword>
<dbReference type="RefSeq" id="WP_125556739.1">
    <property type="nucleotide sequence ID" value="NZ_RBVX01000014.1"/>
</dbReference>
<name>A0A3R9RCV3_9BACI</name>
<keyword evidence="1" id="KW-0472">Membrane</keyword>
<keyword evidence="1" id="KW-1133">Transmembrane helix</keyword>
<evidence type="ECO:0000256" key="1">
    <source>
        <dbReference type="SAM" id="Phobius"/>
    </source>
</evidence>
<comment type="caution">
    <text evidence="2">The sequence shown here is derived from an EMBL/GenBank/DDBJ whole genome shotgun (WGS) entry which is preliminary data.</text>
</comment>
<reference evidence="2 3" key="1">
    <citation type="submission" date="2018-10" db="EMBL/GenBank/DDBJ databases">
        <title>Draft genome sequence of Bacillus salarius IM0101, isolated from a hypersaline soil in Inner Mongolia, China.</title>
        <authorList>
            <person name="Yamprayoonswat W."/>
            <person name="Boonvisut S."/>
            <person name="Jumpathong W."/>
            <person name="Sittihan S."/>
            <person name="Ruangsuj P."/>
            <person name="Wanthongcharoen S."/>
            <person name="Thongpramul N."/>
            <person name="Pimmason S."/>
            <person name="Yu B."/>
            <person name="Yasawong M."/>
        </authorList>
    </citation>
    <scope>NUCLEOTIDE SEQUENCE [LARGE SCALE GENOMIC DNA]</scope>
    <source>
        <strain evidence="2 3">IM0101</strain>
    </source>
</reference>
<organism evidence="2 3">
    <name type="scientific">Salibacterium salarium</name>
    <dbReference type="NCBI Taxonomy" id="284579"/>
    <lineage>
        <taxon>Bacteria</taxon>
        <taxon>Bacillati</taxon>
        <taxon>Bacillota</taxon>
        <taxon>Bacilli</taxon>
        <taxon>Bacillales</taxon>
        <taxon>Bacillaceae</taxon>
    </lineage>
</organism>
<gene>
    <name evidence="2" type="ORF">D7Z54_15345</name>
</gene>
<protein>
    <recommendedName>
        <fullName evidence="4">Gas vesicle protein</fullName>
    </recommendedName>
</protein>
<dbReference type="EMBL" id="RBVX01000014">
    <property type="protein sequence ID" value="RSL32525.1"/>
    <property type="molecule type" value="Genomic_DNA"/>
</dbReference>
<dbReference type="OrthoDB" id="2868833at2"/>
<evidence type="ECO:0000313" key="3">
    <source>
        <dbReference type="Proteomes" id="UP000275076"/>
    </source>
</evidence>
<dbReference type="Proteomes" id="UP000275076">
    <property type="component" value="Unassembled WGS sequence"/>
</dbReference>